<proteinExistence type="predicted"/>
<feature type="signal peptide" evidence="2">
    <location>
        <begin position="1"/>
        <end position="27"/>
    </location>
</feature>
<reference evidence="4 5" key="1">
    <citation type="journal article" date="2019" name="Int. J. Syst. Evol. Microbiol.">
        <title>The Global Catalogue of Microorganisms (GCM) 10K type strain sequencing project: providing services to taxonomists for standard genome sequencing and annotation.</title>
        <authorList>
            <consortium name="The Broad Institute Genomics Platform"/>
            <consortium name="The Broad Institute Genome Sequencing Center for Infectious Disease"/>
            <person name="Wu L."/>
            <person name="Ma J."/>
        </authorList>
    </citation>
    <scope>NUCLEOTIDE SEQUENCE [LARGE SCALE GENOMIC DNA]</scope>
    <source>
        <strain evidence="4 5">JCM 11269</strain>
    </source>
</reference>
<evidence type="ECO:0000313" key="4">
    <source>
        <dbReference type="EMBL" id="GAA1012441.1"/>
    </source>
</evidence>
<feature type="compositionally biased region" description="Low complexity" evidence="1">
    <location>
        <begin position="40"/>
        <end position="55"/>
    </location>
</feature>
<feature type="domain" description="PepSY" evidence="3">
    <location>
        <begin position="187"/>
        <end position="244"/>
    </location>
</feature>
<sequence>MRSAQRTIPLRSLAAACALSGAALLLAACTNSDTTASQAAVAAQTSPGLTASPTASPSPSPSPSPSLNREQEERRELLSQAKVTWEKAAETAVGEVSGSKLVALELGRGRDGATASPDTSPSPGAPDTSPSPGTPRWEARVAAADGTLHRVDIDAVNGEVLRSEAEADQEADDKREVADRLNQAEQTPEQAVKTATDKVKGTVTGLELEENDNQELVWSVDVVNTDDWNKTTVDVDAVNGEIVREQADRD</sequence>
<dbReference type="Proteomes" id="UP001501072">
    <property type="component" value="Unassembled WGS sequence"/>
</dbReference>
<dbReference type="PROSITE" id="PS51257">
    <property type="entry name" value="PROKAR_LIPOPROTEIN"/>
    <property type="match status" value="1"/>
</dbReference>
<evidence type="ECO:0000256" key="2">
    <source>
        <dbReference type="SAM" id="SignalP"/>
    </source>
</evidence>
<evidence type="ECO:0000256" key="1">
    <source>
        <dbReference type="SAM" id="MobiDB-lite"/>
    </source>
</evidence>
<gene>
    <name evidence="4" type="ORF">GCM10009564_36180</name>
</gene>
<keyword evidence="2" id="KW-0732">Signal</keyword>
<feature type="region of interest" description="Disordered" evidence="1">
    <location>
        <begin position="162"/>
        <end position="197"/>
    </location>
</feature>
<dbReference type="InterPro" id="IPR025711">
    <property type="entry name" value="PepSY"/>
</dbReference>
<keyword evidence="5" id="KW-1185">Reference proteome</keyword>
<evidence type="ECO:0000313" key="5">
    <source>
        <dbReference type="Proteomes" id="UP001501072"/>
    </source>
</evidence>
<feature type="region of interest" description="Disordered" evidence="1">
    <location>
        <begin position="40"/>
        <end position="82"/>
    </location>
</feature>
<organism evidence="4 5">
    <name type="scientific">Streptomyces thermogriseus</name>
    <dbReference type="NCBI Taxonomy" id="75292"/>
    <lineage>
        <taxon>Bacteria</taxon>
        <taxon>Bacillati</taxon>
        <taxon>Actinomycetota</taxon>
        <taxon>Actinomycetes</taxon>
        <taxon>Kitasatosporales</taxon>
        <taxon>Streptomycetaceae</taxon>
        <taxon>Streptomyces</taxon>
    </lineage>
</organism>
<accession>A0ABN1T1Y9</accession>
<dbReference type="EMBL" id="BAAAHU010000038">
    <property type="protein sequence ID" value="GAA1012441.1"/>
    <property type="molecule type" value="Genomic_DNA"/>
</dbReference>
<feature type="region of interest" description="Disordered" evidence="1">
    <location>
        <begin position="109"/>
        <end position="137"/>
    </location>
</feature>
<name>A0ABN1T1Y9_9ACTN</name>
<protein>
    <submittedName>
        <fullName evidence="4">PepSY domain-containing protein</fullName>
    </submittedName>
</protein>
<feature type="chain" id="PRO_5045547123" evidence="2">
    <location>
        <begin position="28"/>
        <end position="250"/>
    </location>
</feature>
<dbReference type="Gene3D" id="3.10.450.40">
    <property type="match status" value="2"/>
</dbReference>
<dbReference type="Pfam" id="PF03413">
    <property type="entry name" value="PepSY"/>
    <property type="match status" value="1"/>
</dbReference>
<evidence type="ECO:0000259" key="3">
    <source>
        <dbReference type="Pfam" id="PF03413"/>
    </source>
</evidence>
<comment type="caution">
    <text evidence="4">The sequence shown here is derived from an EMBL/GenBank/DDBJ whole genome shotgun (WGS) entry which is preliminary data.</text>
</comment>